<dbReference type="SUPFAM" id="SSF144232">
    <property type="entry name" value="HIT/MYND zinc finger-like"/>
    <property type="match status" value="1"/>
</dbReference>
<dbReference type="GO" id="GO:0008270">
    <property type="term" value="F:zinc ion binding"/>
    <property type="evidence" value="ECO:0007669"/>
    <property type="project" value="UniProtKB-KW"/>
</dbReference>
<evidence type="ECO:0000256" key="4">
    <source>
        <dbReference type="PROSITE-ProRule" id="PRU00134"/>
    </source>
</evidence>
<dbReference type="Proteomes" id="UP000320762">
    <property type="component" value="Unassembled WGS sequence"/>
</dbReference>
<evidence type="ECO:0000313" key="8">
    <source>
        <dbReference type="Proteomes" id="UP000320762"/>
    </source>
</evidence>
<dbReference type="OrthoDB" id="341421at2759"/>
<dbReference type="AlphaFoldDB" id="A0A550BY21"/>
<evidence type="ECO:0000256" key="2">
    <source>
        <dbReference type="ARBA" id="ARBA00022771"/>
    </source>
</evidence>
<evidence type="ECO:0000256" key="1">
    <source>
        <dbReference type="ARBA" id="ARBA00022723"/>
    </source>
</evidence>
<evidence type="ECO:0000256" key="5">
    <source>
        <dbReference type="SAM" id="MobiDB-lite"/>
    </source>
</evidence>
<dbReference type="Pfam" id="PF01753">
    <property type="entry name" value="zf-MYND"/>
    <property type="match status" value="1"/>
</dbReference>
<evidence type="ECO:0000256" key="3">
    <source>
        <dbReference type="ARBA" id="ARBA00022833"/>
    </source>
</evidence>
<protein>
    <recommendedName>
        <fullName evidence="6">MYND-type domain-containing protein</fullName>
    </recommendedName>
</protein>
<proteinExistence type="predicted"/>
<evidence type="ECO:0000313" key="7">
    <source>
        <dbReference type="EMBL" id="TRM57444.1"/>
    </source>
</evidence>
<dbReference type="InterPro" id="IPR002893">
    <property type="entry name" value="Znf_MYND"/>
</dbReference>
<gene>
    <name evidence="7" type="ORF">BD626DRAFT_211151</name>
</gene>
<feature type="compositionally biased region" description="Basic residues" evidence="5">
    <location>
        <begin position="1"/>
        <end position="12"/>
    </location>
</feature>
<keyword evidence="2 4" id="KW-0863">Zinc-finger</keyword>
<dbReference type="EMBL" id="VDMD01000047">
    <property type="protein sequence ID" value="TRM57444.1"/>
    <property type="molecule type" value="Genomic_DNA"/>
</dbReference>
<keyword evidence="3" id="KW-0862">Zinc</keyword>
<name>A0A550BY21_9AGAR</name>
<reference evidence="7 8" key="1">
    <citation type="journal article" date="2019" name="New Phytol.">
        <title>Comparative genomics reveals unique wood-decay strategies and fruiting body development in the Schizophyllaceae.</title>
        <authorList>
            <person name="Almasi E."/>
            <person name="Sahu N."/>
            <person name="Krizsan K."/>
            <person name="Balint B."/>
            <person name="Kovacs G.M."/>
            <person name="Kiss B."/>
            <person name="Cseklye J."/>
            <person name="Drula E."/>
            <person name="Henrissat B."/>
            <person name="Nagy I."/>
            <person name="Chovatia M."/>
            <person name="Adam C."/>
            <person name="LaButti K."/>
            <person name="Lipzen A."/>
            <person name="Riley R."/>
            <person name="Grigoriev I.V."/>
            <person name="Nagy L.G."/>
        </authorList>
    </citation>
    <scope>NUCLEOTIDE SEQUENCE [LARGE SCALE GENOMIC DNA]</scope>
    <source>
        <strain evidence="7 8">NL-1724</strain>
    </source>
</reference>
<comment type="caution">
    <text evidence="7">The sequence shown here is derived from an EMBL/GenBank/DDBJ whole genome shotgun (WGS) entry which is preliminary data.</text>
</comment>
<keyword evidence="1" id="KW-0479">Metal-binding</keyword>
<organism evidence="7 8">
    <name type="scientific">Schizophyllum amplum</name>
    <dbReference type="NCBI Taxonomy" id="97359"/>
    <lineage>
        <taxon>Eukaryota</taxon>
        <taxon>Fungi</taxon>
        <taxon>Dikarya</taxon>
        <taxon>Basidiomycota</taxon>
        <taxon>Agaricomycotina</taxon>
        <taxon>Agaricomycetes</taxon>
        <taxon>Agaricomycetidae</taxon>
        <taxon>Agaricales</taxon>
        <taxon>Schizophyllaceae</taxon>
        <taxon>Schizophyllum</taxon>
    </lineage>
</organism>
<sequence>MAGNKKKSKSKAKASSAAPKESGWESIARQHNMGPIDHAMEWSVIVDVLCKHFDLPDLQTRRGLKKAYLDFDNIRRRLDKTYNTASTDWRLAGGIIAIYSKMCMDAMLRNKIFGPSYLSKLMSLAEIEPCRHLVARALSVLTHHGGYEVRAEIARVATIKLLDLVAASPEDGVLAELSVSVLGHSVTAIVGDHKHTPSSTTMKVLDYTRVLKQTVTTLYKFPTSIVVGHAMQMFASGTLNAPEAYTSVPSALEFLVAGLNSSDHILRTNCLNGIVQRFERNAQDDEHHMDPAKIVYVQRFGYPSHLQDIIVKYGYERSELRLNTQSQSIFVDAIYKAAADHDILALGRTIAGLIPLAEFPILHGSFQSTNPRTGREEADGLGLPFVMWGDSLTHCAKALRAAGELDSADMLDIKYAVTLGRQLPVAEAIAQRGLVRNPQCAYFYYTVSLAAARPEALRACKKGLKCKQTTPFIRRQLLQHAVEHAFAVGLQDLLDEMSAGGMNRYAKGFAFLISAAEDAKTFVEEAPPDNYHHMNVLYLLILLTFVTQEMPVGKDLSEIQPLIRKLKIAEEFARAMGMPPRETAFRLAQQLVLRTYRSAVEDWASVITRAESMRSTACQCGQGPEESVDGLAEWLDGVHIESRESEVRTAHGPAGHACGMPGHERPKMQMGDFELYRCSYCRNPSAVLRKCTGCATARYCDAQCQKAGWSTHKKLCGRTAT</sequence>
<feature type="region of interest" description="Disordered" evidence="5">
    <location>
        <begin position="1"/>
        <end position="24"/>
    </location>
</feature>
<feature type="domain" description="MYND-type" evidence="6">
    <location>
        <begin position="678"/>
        <end position="716"/>
    </location>
</feature>
<dbReference type="Gene3D" id="6.10.140.2220">
    <property type="match status" value="1"/>
</dbReference>
<accession>A0A550BY21</accession>
<dbReference type="PROSITE" id="PS01360">
    <property type="entry name" value="ZF_MYND_1"/>
    <property type="match status" value="1"/>
</dbReference>
<evidence type="ECO:0000259" key="6">
    <source>
        <dbReference type="PROSITE" id="PS50865"/>
    </source>
</evidence>
<keyword evidence="8" id="KW-1185">Reference proteome</keyword>
<dbReference type="PROSITE" id="PS50865">
    <property type="entry name" value="ZF_MYND_2"/>
    <property type="match status" value="1"/>
</dbReference>